<accession>A0A5C6A7S7</accession>
<reference evidence="3 4" key="1">
    <citation type="submission" date="2019-02" db="EMBL/GenBank/DDBJ databases">
        <title>Deep-cultivation of Planctomycetes and their phenomic and genomic characterization uncovers novel biology.</title>
        <authorList>
            <person name="Wiegand S."/>
            <person name="Jogler M."/>
            <person name="Boedeker C."/>
            <person name="Pinto D."/>
            <person name="Vollmers J."/>
            <person name="Rivas-Marin E."/>
            <person name="Kohn T."/>
            <person name="Peeters S.H."/>
            <person name="Heuer A."/>
            <person name="Rast P."/>
            <person name="Oberbeckmann S."/>
            <person name="Bunk B."/>
            <person name="Jeske O."/>
            <person name="Meyerdierks A."/>
            <person name="Storesund J.E."/>
            <person name="Kallscheuer N."/>
            <person name="Luecker S."/>
            <person name="Lage O.M."/>
            <person name="Pohl T."/>
            <person name="Merkel B.J."/>
            <person name="Hornburger P."/>
            <person name="Mueller R.-W."/>
            <person name="Bruemmer F."/>
            <person name="Labrenz M."/>
            <person name="Spormann A.M."/>
            <person name="Op Den Camp H."/>
            <person name="Overmann J."/>
            <person name="Amann R."/>
            <person name="Jetten M.S.M."/>
            <person name="Mascher T."/>
            <person name="Medema M.H."/>
            <person name="Devos D.P."/>
            <person name="Kaster A.-K."/>
            <person name="Ovreas L."/>
            <person name="Rohde M."/>
            <person name="Galperin M.Y."/>
            <person name="Jogler C."/>
        </authorList>
    </citation>
    <scope>NUCLEOTIDE SEQUENCE [LARGE SCALE GENOMIC DNA]</scope>
    <source>
        <strain evidence="3 4">Pla108</strain>
    </source>
</reference>
<sequence>MAGNHKGGGVKQLVLQHVEKVVALLLVAAAGYLAYSSLGVETLKKSPGDLSSQSQAALAAWERSTLAEVPKGDFKPAIPVVSYKLDELPFAPYDPENPINPPVVPPTVDRVDPKLLAATDLEGTAVTAIFAFESEEERKARLLEERRKAEQLRKEQEAERERGSTELLGGGPAVGADGERTVDDQGRKIRPIPGGNRQEGVPTTGYERFRALSAACVLAKAPILDQAKIFEDALRDARGYNPSSDIPYYIGLFAERAEVTGEEGELKWETVKFGDLSGKKPRPALSERFLLETIADWIPYPDALVDARYEHPILTMPLAPLVQQNWGPDVVHNDAPLQTETDAIEAAKARDGDEADLPVEPEDGNVFGRVGDRAERGGGEYGGRGAVSRRGGGEFGGEYGGGGGRGGYGGGEYGGGGRGGSARGATGEFTINPDVPFAMVRFWDFEVQPGRQYRYRVKLVLEDVNNFVTNRSLDRSWLSPEVLARLEKNNARPTTEWSEPSSIISVPMAGDAFIAGAKLPSGRSAYAEGSVDLLVQSYSIDEDRRAIKAGIEDSFPIGAVLNLVEDAEVISPDGRYLVEMDSFKFRTGLTLCDFSGGEELPGKMKAPAKALFMDASGRLLVHDELDDRATVKGFRDTFDESAAGAGGFGGGFGGGEFGGGRRP</sequence>
<comment type="caution">
    <text evidence="3">The sequence shown here is derived from an EMBL/GenBank/DDBJ whole genome shotgun (WGS) entry which is preliminary data.</text>
</comment>
<dbReference type="AlphaFoldDB" id="A0A5C6A7S7"/>
<feature type="transmembrane region" description="Helical" evidence="2">
    <location>
        <begin position="21"/>
        <end position="38"/>
    </location>
</feature>
<gene>
    <name evidence="3" type="ORF">Pla108_31440</name>
</gene>
<feature type="region of interest" description="Disordered" evidence="1">
    <location>
        <begin position="350"/>
        <end position="389"/>
    </location>
</feature>
<evidence type="ECO:0000256" key="1">
    <source>
        <dbReference type="SAM" id="MobiDB-lite"/>
    </source>
</evidence>
<protein>
    <submittedName>
        <fullName evidence="3">Uncharacterized protein</fullName>
    </submittedName>
</protein>
<name>A0A5C6A7S7_9BACT</name>
<dbReference type="Proteomes" id="UP000317421">
    <property type="component" value="Unassembled WGS sequence"/>
</dbReference>
<feature type="compositionally biased region" description="Acidic residues" evidence="1">
    <location>
        <begin position="353"/>
        <end position="363"/>
    </location>
</feature>
<feature type="compositionally biased region" description="Basic and acidic residues" evidence="1">
    <location>
        <begin position="148"/>
        <end position="164"/>
    </location>
</feature>
<evidence type="ECO:0000313" key="4">
    <source>
        <dbReference type="Proteomes" id="UP000317421"/>
    </source>
</evidence>
<feature type="region of interest" description="Disordered" evidence="1">
    <location>
        <begin position="148"/>
        <end position="202"/>
    </location>
</feature>
<dbReference type="RefSeq" id="WP_197526604.1">
    <property type="nucleotide sequence ID" value="NZ_SJPR01000004.1"/>
</dbReference>
<organism evidence="3 4">
    <name type="scientific">Botrimarina colliarenosi</name>
    <dbReference type="NCBI Taxonomy" id="2528001"/>
    <lineage>
        <taxon>Bacteria</taxon>
        <taxon>Pseudomonadati</taxon>
        <taxon>Planctomycetota</taxon>
        <taxon>Planctomycetia</taxon>
        <taxon>Pirellulales</taxon>
        <taxon>Lacipirellulaceae</taxon>
        <taxon>Botrimarina</taxon>
    </lineage>
</organism>
<keyword evidence="2" id="KW-0472">Membrane</keyword>
<feature type="compositionally biased region" description="Basic and acidic residues" evidence="1">
    <location>
        <begin position="177"/>
        <end position="187"/>
    </location>
</feature>
<evidence type="ECO:0000256" key="2">
    <source>
        <dbReference type="SAM" id="Phobius"/>
    </source>
</evidence>
<proteinExistence type="predicted"/>
<evidence type="ECO:0000313" key="3">
    <source>
        <dbReference type="EMBL" id="TWT96062.1"/>
    </source>
</evidence>
<keyword evidence="4" id="KW-1185">Reference proteome</keyword>
<dbReference type="EMBL" id="SJPR01000004">
    <property type="protein sequence ID" value="TWT96062.1"/>
    <property type="molecule type" value="Genomic_DNA"/>
</dbReference>
<keyword evidence="2" id="KW-0812">Transmembrane</keyword>
<keyword evidence="2" id="KW-1133">Transmembrane helix</keyword>